<dbReference type="GO" id="GO:0005826">
    <property type="term" value="C:actomyosin contractile ring"/>
    <property type="evidence" value="ECO:0007669"/>
    <property type="project" value="TreeGrafter"/>
</dbReference>
<dbReference type="SUPFAM" id="SSF50729">
    <property type="entry name" value="PH domain-like"/>
    <property type="match status" value="1"/>
</dbReference>
<dbReference type="PROSITE" id="PS50003">
    <property type="entry name" value="PH_DOMAIN"/>
    <property type="match status" value="1"/>
</dbReference>
<evidence type="ECO:0000313" key="3">
    <source>
        <dbReference type="Proteomes" id="UP001153737"/>
    </source>
</evidence>
<dbReference type="InterPro" id="IPR001849">
    <property type="entry name" value="PH_domain"/>
</dbReference>
<dbReference type="AlphaFoldDB" id="A0A9N9SGF9"/>
<dbReference type="GO" id="GO:0000915">
    <property type="term" value="P:actomyosin contractile ring assembly"/>
    <property type="evidence" value="ECO:0007669"/>
    <property type="project" value="TreeGrafter"/>
</dbReference>
<protein>
    <recommendedName>
        <fullName evidence="1">PH domain-containing protein</fullName>
    </recommendedName>
</protein>
<dbReference type="Pfam" id="PF08174">
    <property type="entry name" value="Anillin"/>
    <property type="match status" value="1"/>
</dbReference>
<dbReference type="InterPro" id="IPR051364">
    <property type="entry name" value="Cytokinesis/Rho-signaling"/>
</dbReference>
<dbReference type="Proteomes" id="UP001153737">
    <property type="component" value="Chromosome 15"/>
</dbReference>
<dbReference type="InterPro" id="IPR011993">
    <property type="entry name" value="PH-like_dom_sf"/>
</dbReference>
<dbReference type="PANTHER" id="PTHR21538">
    <property type="entry name" value="ANILLIN/RHOTEKIN RTKN"/>
    <property type="match status" value="1"/>
</dbReference>
<sequence>MVEKTKTSKYYDKIKYIIGRKTEKKGKTAGSICSSRSSSSCAPSYETPDILDISTDDSGIILSKDTAPSLPPKSIIITEAIVEPQQPGLWNSTPNCESRRPFKHCNLTKVSHNLNDLDKPVLPAKRLQGSMKRQKGYETEEIITSVMYDTEATEEQSVQNNKQSIDTDNDNFIRSVSTPKCKNRKPFKHCNPTKVRQSINESVEGCKPVEASKHLEGETKLQKEYETQEIITSVMYDTETTEGLSKYDQITEDLSVQYRNQSNTTDSDNFVRSVDEKFVVNLFESRQSNRWKRKSVCVDNFDKSVNIIDNGMNVGGPEVIDGCKNNVNSDSESDAMFYKLKKMRDAECVKMKEASNALRAIKKKNDREWSEELLTEKILLETDLKYKIIVNKIRDLKYSDWRITEPKHSATITLSNFQYELAQKPLKDSKYSEFFVLALSHDTDVFTTKVTAAADDKLVFNETFTLRNLDEDFSIRAEVFSIKLRTSKPRMITALLKKKSQNLCPIFRIYYENINTLEVQESAVLKSSFTSCGAFVITKNQITQNKNTGHIAHQPSDSRLQNNVTFTTTVDLNLAAKLSGFLTLGKADEQNNIVFWERKWCSLNSTLFSIYNYPQDEEFSKPPESSINLEYCFEPLIRPDNFPKRNSFILKTGRPSTINDSNNVILRRRNNFVLEKYYLYADSKEEFKRWTVELDSVLACLKEWDRLIFVDEYY</sequence>
<organism evidence="2 3">
    <name type="scientific">Phaedon cochleariae</name>
    <name type="common">Mustard beetle</name>
    <dbReference type="NCBI Taxonomy" id="80249"/>
    <lineage>
        <taxon>Eukaryota</taxon>
        <taxon>Metazoa</taxon>
        <taxon>Ecdysozoa</taxon>
        <taxon>Arthropoda</taxon>
        <taxon>Hexapoda</taxon>
        <taxon>Insecta</taxon>
        <taxon>Pterygota</taxon>
        <taxon>Neoptera</taxon>
        <taxon>Endopterygota</taxon>
        <taxon>Coleoptera</taxon>
        <taxon>Polyphaga</taxon>
        <taxon>Cucujiformia</taxon>
        <taxon>Chrysomeloidea</taxon>
        <taxon>Chrysomelidae</taxon>
        <taxon>Chrysomelinae</taxon>
        <taxon>Chrysomelini</taxon>
        <taxon>Phaedon</taxon>
    </lineage>
</organism>
<dbReference type="Gene3D" id="2.30.29.30">
    <property type="entry name" value="Pleckstrin-homology domain (PH domain)/Phosphotyrosine-binding domain (PTB)"/>
    <property type="match status" value="1"/>
</dbReference>
<evidence type="ECO:0000259" key="1">
    <source>
        <dbReference type="PROSITE" id="PS50003"/>
    </source>
</evidence>
<keyword evidence="3" id="KW-1185">Reference proteome</keyword>
<dbReference type="PANTHER" id="PTHR21538:SF23">
    <property type="entry name" value="ANILLIN"/>
    <property type="match status" value="1"/>
</dbReference>
<dbReference type="Pfam" id="PF00169">
    <property type="entry name" value="PH"/>
    <property type="match status" value="1"/>
</dbReference>
<gene>
    <name evidence="2" type="ORF">PHAECO_LOCUS4950</name>
</gene>
<dbReference type="OrthoDB" id="5915976at2759"/>
<proteinExistence type="predicted"/>
<feature type="domain" description="PH" evidence="1">
    <location>
        <begin position="575"/>
        <end position="699"/>
    </location>
</feature>
<dbReference type="GO" id="GO:0000281">
    <property type="term" value="P:mitotic cytokinesis"/>
    <property type="evidence" value="ECO:0007669"/>
    <property type="project" value="TreeGrafter"/>
</dbReference>
<dbReference type="InterPro" id="IPR012966">
    <property type="entry name" value="AHD"/>
</dbReference>
<dbReference type="EMBL" id="OU896721">
    <property type="protein sequence ID" value="CAG9817397.1"/>
    <property type="molecule type" value="Genomic_DNA"/>
</dbReference>
<dbReference type="GO" id="GO:0031106">
    <property type="term" value="P:septin ring organization"/>
    <property type="evidence" value="ECO:0007669"/>
    <property type="project" value="TreeGrafter"/>
</dbReference>
<reference evidence="2" key="1">
    <citation type="submission" date="2022-01" db="EMBL/GenBank/DDBJ databases">
        <authorList>
            <person name="King R."/>
        </authorList>
    </citation>
    <scope>NUCLEOTIDE SEQUENCE</scope>
</reference>
<dbReference type="SMART" id="SM00233">
    <property type="entry name" value="PH"/>
    <property type="match status" value="1"/>
</dbReference>
<name>A0A9N9SGF9_PHACE</name>
<evidence type="ECO:0000313" key="2">
    <source>
        <dbReference type="EMBL" id="CAG9817397.1"/>
    </source>
</evidence>
<reference evidence="2" key="2">
    <citation type="submission" date="2022-10" db="EMBL/GenBank/DDBJ databases">
        <authorList>
            <consortium name="ENA_rothamsted_submissions"/>
            <consortium name="culmorum"/>
            <person name="King R."/>
        </authorList>
    </citation>
    <scope>NUCLEOTIDE SEQUENCE</scope>
</reference>
<accession>A0A9N9SGF9</accession>